<gene>
    <name evidence="2" type="ORF">LAESUDRAFT_712964</name>
</gene>
<accession>A0A165F646</accession>
<dbReference type="RefSeq" id="XP_040766206.1">
    <property type="nucleotide sequence ID" value="XM_040906928.1"/>
</dbReference>
<protein>
    <submittedName>
        <fullName evidence="2">Uncharacterized protein</fullName>
    </submittedName>
</protein>
<dbReference type="AlphaFoldDB" id="A0A165F646"/>
<evidence type="ECO:0000313" key="2">
    <source>
        <dbReference type="EMBL" id="KZT08466.1"/>
    </source>
</evidence>
<reference evidence="2 3" key="1">
    <citation type="journal article" date="2016" name="Mol. Biol. Evol.">
        <title>Comparative Genomics of Early-Diverging Mushroom-Forming Fungi Provides Insights into the Origins of Lignocellulose Decay Capabilities.</title>
        <authorList>
            <person name="Nagy L.G."/>
            <person name="Riley R."/>
            <person name="Tritt A."/>
            <person name="Adam C."/>
            <person name="Daum C."/>
            <person name="Floudas D."/>
            <person name="Sun H."/>
            <person name="Yadav J.S."/>
            <person name="Pangilinan J."/>
            <person name="Larsson K.H."/>
            <person name="Matsuura K."/>
            <person name="Barry K."/>
            <person name="Labutti K."/>
            <person name="Kuo R."/>
            <person name="Ohm R.A."/>
            <person name="Bhattacharya S.S."/>
            <person name="Shirouzu T."/>
            <person name="Yoshinaga Y."/>
            <person name="Martin F.M."/>
            <person name="Grigoriev I.V."/>
            <person name="Hibbett D.S."/>
        </authorList>
    </citation>
    <scope>NUCLEOTIDE SEQUENCE [LARGE SCALE GENOMIC DNA]</scope>
    <source>
        <strain evidence="2 3">93-53</strain>
    </source>
</reference>
<dbReference type="EMBL" id="KV427615">
    <property type="protein sequence ID" value="KZT08466.1"/>
    <property type="molecule type" value="Genomic_DNA"/>
</dbReference>
<evidence type="ECO:0000313" key="3">
    <source>
        <dbReference type="Proteomes" id="UP000076871"/>
    </source>
</evidence>
<feature type="region of interest" description="Disordered" evidence="1">
    <location>
        <begin position="108"/>
        <end position="138"/>
    </location>
</feature>
<keyword evidence="3" id="KW-1185">Reference proteome</keyword>
<dbReference type="Proteomes" id="UP000076871">
    <property type="component" value="Unassembled WGS sequence"/>
</dbReference>
<dbReference type="GeneID" id="63823957"/>
<sequence>MSVQLSPLDVGLVLWRTHLGTATNNTSQGGPGSSQSTFQELASSIITSVDIRMADAKEYLDYPPNQPENPGVEDIKNIVARRNVMISDMKIPIVGSSLTAAGYEHRPTVSLPASLSPSQHLADGDVGSKTIRGDGDDP</sequence>
<dbReference type="InParanoid" id="A0A165F646"/>
<organism evidence="2 3">
    <name type="scientific">Laetiporus sulphureus 93-53</name>
    <dbReference type="NCBI Taxonomy" id="1314785"/>
    <lineage>
        <taxon>Eukaryota</taxon>
        <taxon>Fungi</taxon>
        <taxon>Dikarya</taxon>
        <taxon>Basidiomycota</taxon>
        <taxon>Agaricomycotina</taxon>
        <taxon>Agaricomycetes</taxon>
        <taxon>Polyporales</taxon>
        <taxon>Laetiporus</taxon>
    </lineage>
</organism>
<name>A0A165F646_9APHY</name>
<evidence type="ECO:0000256" key="1">
    <source>
        <dbReference type="SAM" id="MobiDB-lite"/>
    </source>
</evidence>
<proteinExistence type="predicted"/>